<sequence length="165" mass="19209">MAIVQNIDQKFGRITLTANEIQKLGRKMRNRLSAQKSREKKKQYITELESKIRHLSQENIKLKRKLQNSQNLVETKNAKINLLESENKLLSKDLQHINQKIDISKDKIFVKFEESEFRVTEEGSNQKSAALLEKLSPQLDCPLLLILTMILFFNVTTQTVPNFKI</sequence>
<feature type="coiled-coil region" evidence="1">
    <location>
        <begin position="38"/>
        <end position="100"/>
    </location>
</feature>
<reference evidence="3 4" key="1">
    <citation type="journal article" date="2024" name="BMC Biol.">
        <title>Comparative genomics of Ascetosporea gives new insight into the evolutionary basis for animal parasitism in Rhizaria.</title>
        <authorList>
            <person name="Hiltunen Thoren M."/>
            <person name="Onut-Brannstrom I."/>
            <person name="Alfjorden A."/>
            <person name="Peckova H."/>
            <person name="Swords F."/>
            <person name="Hooper C."/>
            <person name="Holzer A.S."/>
            <person name="Bass D."/>
            <person name="Burki F."/>
        </authorList>
    </citation>
    <scope>NUCLEOTIDE SEQUENCE [LARGE SCALE GENOMIC DNA]</scope>
    <source>
        <strain evidence="3">20-A016</strain>
    </source>
</reference>
<feature type="domain" description="BZIP" evidence="2">
    <location>
        <begin position="20"/>
        <end position="67"/>
    </location>
</feature>
<dbReference type="SMART" id="SM00338">
    <property type="entry name" value="BRLZ"/>
    <property type="match status" value="1"/>
</dbReference>
<dbReference type="Pfam" id="PF00170">
    <property type="entry name" value="bZIP_1"/>
    <property type="match status" value="1"/>
</dbReference>
<evidence type="ECO:0000256" key="1">
    <source>
        <dbReference type="SAM" id="Coils"/>
    </source>
</evidence>
<keyword evidence="1" id="KW-0175">Coiled coil</keyword>
<dbReference type="Proteomes" id="UP001439008">
    <property type="component" value="Unassembled WGS sequence"/>
</dbReference>
<organism evidence="3 4">
    <name type="scientific">Bonamia ostreae</name>
    <dbReference type="NCBI Taxonomy" id="126728"/>
    <lineage>
        <taxon>Eukaryota</taxon>
        <taxon>Sar</taxon>
        <taxon>Rhizaria</taxon>
        <taxon>Endomyxa</taxon>
        <taxon>Ascetosporea</taxon>
        <taxon>Haplosporida</taxon>
        <taxon>Bonamia</taxon>
    </lineage>
</organism>
<dbReference type="InterPro" id="IPR046347">
    <property type="entry name" value="bZIP_sf"/>
</dbReference>
<comment type="caution">
    <text evidence="3">The sequence shown here is derived from an EMBL/GenBank/DDBJ whole genome shotgun (WGS) entry which is preliminary data.</text>
</comment>
<evidence type="ECO:0000313" key="4">
    <source>
        <dbReference type="Proteomes" id="UP001439008"/>
    </source>
</evidence>
<name>A0ABV2AH64_9EUKA</name>
<gene>
    <name evidence="3" type="ORF">MHBO_000894</name>
</gene>
<dbReference type="PROSITE" id="PS50217">
    <property type="entry name" value="BZIP"/>
    <property type="match status" value="1"/>
</dbReference>
<evidence type="ECO:0000259" key="2">
    <source>
        <dbReference type="PROSITE" id="PS50217"/>
    </source>
</evidence>
<dbReference type="PROSITE" id="PS00036">
    <property type="entry name" value="BZIP_BASIC"/>
    <property type="match status" value="1"/>
</dbReference>
<protein>
    <recommendedName>
        <fullName evidence="2">BZIP domain-containing protein</fullName>
    </recommendedName>
</protein>
<dbReference type="Gene3D" id="1.20.5.170">
    <property type="match status" value="1"/>
</dbReference>
<dbReference type="CDD" id="cd14704">
    <property type="entry name" value="bZIP_HY5-like"/>
    <property type="match status" value="1"/>
</dbReference>
<dbReference type="EMBL" id="JBDODL010000179">
    <property type="protein sequence ID" value="MES1919016.1"/>
    <property type="molecule type" value="Genomic_DNA"/>
</dbReference>
<keyword evidence="4" id="KW-1185">Reference proteome</keyword>
<evidence type="ECO:0000313" key="3">
    <source>
        <dbReference type="EMBL" id="MES1919016.1"/>
    </source>
</evidence>
<dbReference type="InterPro" id="IPR004827">
    <property type="entry name" value="bZIP"/>
</dbReference>
<accession>A0ABV2AH64</accession>
<dbReference type="SUPFAM" id="SSF57959">
    <property type="entry name" value="Leucine zipper domain"/>
    <property type="match status" value="1"/>
</dbReference>
<proteinExistence type="predicted"/>